<sequence>MFGAACARIVATEAIGSYCLLPRQSSSFPQFYPEQVDIHALYRDPHAALRAAGLPNWLISMRGG</sequence>
<name>A0A060HZ26_RHIET</name>
<organism evidence="1 2">
    <name type="scientific">Rhizobium etli bv. mimosae str. IE4771</name>
    <dbReference type="NCBI Taxonomy" id="1432050"/>
    <lineage>
        <taxon>Bacteria</taxon>
        <taxon>Pseudomonadati</taxon>
        <taxon>Pseudomonadota</taxon>
        <taxon>Alphaproteobacteria</taxon>
        <taxon>Hyphomicrobiales</taxon>
        <taxon>Rhizobiaceae</taxon>
        <taxon>Rhizobium/Agrobacterium group</taxon>
        <taxon>Rhizobium</taxon>
    </lineage>
</organism>
<accession>A0A060HZ26</accession>
<protein>
    <submittedName>
        <fullName evidence="1">Uncharacterized protein</fullName>
    </submittedName>
</protein>
<reference evidence="1 2" key="1">
    <citation type="submission" date="2013-12" db="EMBL/GenBank/DDBJ databases">
        <title>Complete genome sequence of Rhizobium etli bv. mimosae IE4771.</title>
        <authorList>
            <person name="Bustos P."/>
            <person name="Santamaria R.I."/>
            <person name="Lozano L."/>
            <person name="Ormeno-Orrillo E."/>
            <person name="Rogel M.A."/>
            <person name="Romero D."/>
            <person name="Cevallos M.A."/>
            <person name="Martinez-Romero E."/>
            <person name="Gonzalez V."/>
        </authorList>
    </citation>
    <scope>NUCLEOTIDE SEQUENCE [LARGE SCALE GENOMIC DNA]</scope>
    <source>
        <strain evidence="1 2">IE4771</strain>
    </source>
</reference>
<gene>
    <name evidence="1" type="ORF">IE4771_CH01601</name>
</gene>
<evidence type="ECO:0000313" key="2">
    <source>
        <dbReference type="Proteomes" id="UP000027180"/>
    </source>
</evidence>
<dbReference type="Proteomes" id="UP000027180">
    <property type="component" value="Chromosome"/>
</dbReference>
<proteinExistence type="predicted"/>
<dbReference type="AlphaFoldDB" id="A0A060HZ26"/>
<dbReference type="KEGG" id="rei:IE4771_CH01601"/>
<dbReference type="HOGENOM" id="CLU_2864709_0_0_5"/>
<evidence type="ECO:0000313" key="1">
    <source>
        <dbReference type="EMBL" id="AIC26744.1"/>
    </source>
</evidence>
<dbReference type="EMBL" id="CP006986">
    <property type="protein sequence ID" value="AIC26744.1"/>
    <property type="molecule type" value="Genomic_DNA"/>
</dbReference>